<organism evidence="3 5">
    <name type="scientific">Nonlabens ulvanivorans</name>
    <name type="common">Persicivirga ulvanivorans</name>
    <dbReference type="NCBI Taxonomy" id="906888"/>
    <lineage>
        <taxon>Bacteria</taxon>
        <taxon>Pseudomonadati</taxon>
        <taxon>Bacteroidota</taxon>
        <taxon>Flavobacteriia</taxon>
        <taxon>Flavobacteriales</taxon>
        <taxon>Flavobacteriaceae</taxon>
        <taxon>Nonlabens</taxon>
    </lineage>
</organism>
<evidence type="ECO:0000259" key="2">
    <source>
        <dbReference type="Pfam" id="PF22725"/>
    </source>
</evidence>
<dbReference type="AlphaFoldDB" id="A0A084JZD8"/>
<dbReference type="InterPro" id="IPR052515">
    <property type="entry name" value="Gfo/Idh/MocA_Oxidoreductase"/>
</dbReference>
<dbReference type="Proteomes" id="UP000028531">
    <property type="component" value="Unassembled WGS sequence"/>
</dbReference>
<dbReference type="Gene3D" id="3.40.50.720">
    <property type="entry name" value="NAD(P)-binding Rossmann-like Domain"/>
    <property type="match status" value="1"/>
</dbReference>
<evidence type="ECO:0000259" key="1">
    <source>
        <dbReference type="Pfam" id="PF01408"/>
    </source>
</evidence>
<dbReference type="InterPro" id="IPR055170">
    <property type="entry name" value="GFO_IDH_MocA-like_dom"/>
</dbReference>
<dbReference type="RefSeq" id="WP_036579403.1">
    <property type="nucleotide sequence ID" value="NZ_JPJI01000012.1"/>
</dbReference>
<dbReference type="PANTHER" id="PTHR43249:SF1">
    <property type="entry name" value="D-GLUCOSIDE 3-DEHYDROGENASE"/>
    <property type="match status" value="1"/>
</dbReference>
<dbReference type="Proteomes" id="UP000239997">
    <property type="component" value="Unassembled WGS sequence"/>
</dbReference>
<evidence type="ECO:0000313" key="3">
    <source>
        <dbReference type="EMBL" id="KEZ94322.1"/>
    </source>
</evidence>
<dbReference type="Pfam" id="PF22725">
    <property type="entry name" value="GFO_IDH_MocA_C3"/>
    <property type="match status" value="1"/>
</dbReference>
<gene>
    <name evidence="3" type="ORF">IL45_01455</name>
    <name evidence="4" type="ORF">LY02_02851</name>
</gene>
<dbReference type="OrthoDB" id="9815825at2"/>
<dbReference type="SUPFAM" id="SSF51735">
    <property type="entry name" value="NAD(P)-binding Rossmann-fold domains"/>
    <property type="match status" value="1"/>
</dbReference>
<dbReference type="InterPro" id="IPR036291">
    <property type="entry name" value="NAD(P)-bd_dom_sf"/>
</dbReference>
<comment type="caution">
    <text evidence="3">The sequence shown here is derived from an EMBL/GenBank/DDBJ whole genome shotgun (WGS) entry which is preliminary data.</text>
</comment>
<dbReference type="Gene3D" id="3.30.360.10">
    <property type="entry name" value="Dihydrodipicolinate Reductase, domain 2"/>
    <property type="match status" value="1"/>
</dbReference>
<evidence type="ECO:0000313" key="6">
    <source>
        <dbReference type="Proteomes" id="UP000239997"/>
    </source>
</evidence>
<evidence type="ECO:0000313" key="5">
    <source>
        <dbReference type="Proteomes" id="UP000028531"/>
    </source>
</evidence>
<evidence type="ECO:0000313" key="4">
    <source>
        <dbReference type="EMBL" id="PRX11969.1"/>
    </source>
</evidence>
<dbReference type="InterPro" id="IPR000683">
    <property type="entry name" value="Gfo/Idh/MocA-like_OxRdtase_N"/>
</dbReference>
<reference evidence="4 6" key="2">
    <citation type="submission" date="2018-03" db="EMBL/GenBank/DDBJ databases">
        <title>Genomic Encyclopedia of Archaeal and Bacterial Type Strains, Phase II (KMG-II): from individual species to whole genera.</title>
        <authorList>
            <person name="Goeker M."/>
        </authorList>
    </citation>
    <scope>NUCLEOTIDE SEQUENCE [LARGE SCALE GENOMIC DNA]</scope>
    <source>
        <strain evidence="4 6">DSM 22727</strain>
    </source>
</reference>
<accession>A0A084JZD8</accession>
<dbReference type="GO" id="GO:0000166">
    <property type="term" value="F:nucleotide binding"/>
    <property type="evidence" value="ECO:0007669"/>
    <property type="project" value="InterPro"/>
</dbReference>
<sequence>MKAVNWGIIGCGHVTEIKSGPAFNKIKGSKLVAVMRRDAEKAKDYAKRHRVPLWYTDANELLNNDSINAIYIATPPSSHLEYALKALKCNKNVYIEKPMALNSIEALQIIEALQTSTAKLTVAHYRRQLPMFLNLKKLLVDDVIGEIRCVDIQLLQYPKTNIIANTEDNWRVNRKISGGGFFHDLAPHQLDLIYYLLGDFKHAHGFARNQSKTYDIDDVVNGIIELKNGIQCRGLWAFNVNKISIKDELKIYGSSGEITLSIFGNQIEINTSDFLEVLKFKHPENIQYPMIEATVEYFLGKRDNPCSAHEGLRVMELMDIVTK</sequence>
<dbReference type="Pfam" id="PF01408">
    <property type="entry name" value="GFO_IDH_MocA"/>
    <property type="match status" value="1"/>
</dbReference>
<protein>
    <submittedName>
        <fullName evidence="4">Dehydrogenase</fullName>
    </submittedName>
    <submittedName>
        <fullName evidence="3">Oxidoreductase</fullName>
    </submittedName>
</protein>
<dbReference type="EMBL" id="PVNA01000009">
    <property type="protein sequence ID" value="PRX11969.1"/>
    <property type="molecule type" value="Genomic_DNA"/>
</dbReference>
<dbReference type="SUPFAM" id="SSF55347">
    <property type="entry name" value="Glyceraldehyde-3-phosphate dehydrogenase-like, C-terminal domain"/>
    <property type="match status" value="1"/>
</dbReference>
<proteinExistence type="predicted"/>
<name>A0A084JZD8_NONUL</name>
<feature type="domain" description="Gfo/Idh/MocA-like oxidoreductase N-terminal" evidence="1">
    <location>
        <begin position="4"/>
        <end position="124"/>
    </location>
</feature>
<feature type="domain" description="GFO/IDH/MocA-like oxidoreductase" evidence="2">
    <location>
        <begin position="132"/>
        <end position="258"/>
    </location>
</feature>
<keyword evidence="6" id="KW-1185">Reference proteome</keyword>
<dbReference type="PANTHER" id="PTHR43249">
    <property type="entry name" value="UDP-N-ACETYL-2-AMINO-2-DEOXY-D-GLUCURONATE OXIDASE"/>
    <property type="match status" value="1"/>
</dbReference>
<dbReference type="EMBL" id="JPJI01000012">
    <property type="protein sequence ID" value="KEZ94322.1"/>
    <property type="molecule type" value="Genomic_DNA"/>
</dbReference>
<reference evidence="3 5" key="1">
    <citation type="submission" date="2014-07" db="EMBL/GenBank/DDBJ databases">
        <title>Draft genome sequence of Nonlabens ulvanivorans, an ulvan degrading bacterium.</title>
        <authorList>
            <person name="Kopel M."/>
            <person name="Helbert W."/>
            <person name="Henrissat B."/>
            <person name="Doniger T."/>
            <person name="Banin E."/>
        </authorList>
    </citation>
    <scope>NUCLEOTIDE SEQUENCE [LARGE SCALE GENOMIC DNA]</scope>
    <source>
        <strain evidence="3 5">PLR</strain>
    </source>
</reference>